<evidence type="ECO:0000313" key="4">
    <source>
        <dbReference type="Proteomes" id="UP001219933"/>
    </source>
</evidence>
<proteinExistence type="predicted"/>
<feature type="chain" id="PRO_5042262386" evidence="2">
    <location>
        <begin position="21"/>
        <end position="192"/>
    </location>
</feature>
<gene>
    <name evidence="3" type="ORF">MCUN1_000620</name>
</gene>
<keyword evidence="2" id="KW-0732">Signal</keyword>
<dbReference type="Proteomes" id="UP001219933">
    <property type="component" value="Chromosome 1"/>
</dbReference>
<organism evidence="3 4">
    <name type="scientific">Malassezia cuniculi</name>
    <dbReference type="NCBI Taxonomy" id="948313"/>
    <lineage>
        <taxon>Eukaryota</taxon>
        <taxon>Fungi</taxon>
        <taxon>Dikarya</taxon>
        <taxon>Basidiomycota</taxon>
        <taxon>Ustilaginomycotina</taxon>
        <taxon>Malasseziomycetes</taxon>
        <taxon>Malasseziales</taxon>
        <taxon>Malasseziaceae</taxon>
        <taxon>Malassezia</taxon>
    </lineage>
</organism>
<dbReference type="EMBL" id="CP119877">
    <property type="protein sequence ID" value="WFD33800.1"/>
    <property type="molecule type" value="Genomic_DNA"/>
</dbReference>
<dbReference type="AlphaFoldDB" id="A0AAF0ERI0"/>
<protein>
    <submittedName>
        <fullName evidence="3">Uncharacterized protein</fullName>
    </submittedName>
</protein>
<evidence type="ECO:0000313" key="3">
    <source>
        <dbReference type="EMBL" id="WFD33800.1"/>
    </source>
</evidence>
<evidence type="ECO:0000256" key="1">
    <source>
        <dbReference type="SAM" id="MobiDB-lite"/>
    </source>
</evidence>
<name>A0AAF0ERI0_9BASI</name>
<sequence length="192" mass="19615">MVKINTVIAFLAIAVVAAFAQEQAQSSSAAPSSSQQAAQPQSSSQAAASPSSSSAAHSSSAAEGSGAASSQPSGFCSAFVGDPNVHAARCTYSSTSVPPYNFSSIASYLVAGYDNGKQGHHIEDVAGDFANEVLEYYPTLTVSHSVLQSQFEKYISELPQMPWNGQSGADFNKIAMISTAAVAVIAGGALLL</sequence>
<evidence type="ECO:0000256" key="2">
    <source>
        <dbReference type="SAM" id="SignalP"/>
    </source>
</evidence>
<feature type="region of interest" description="Disordered" evidence="1">
    <location>
        <begin position="27"/>
        <end position="66"/>
    </location>
</feature>
<keyword evidence="4" id="KW-1185">Reference proteome</keyword>
<reference evidence="3" key="1">
    <citation type="submission" date="2023-03" db="EMBL/GenBank/DDBJ databases">
        <title>Mating type loci evolution in Malassezia.</title>
        <authorList>
            <person name="Coelho M.A."/>
        </authorList>
    </citation>
    <scope>NUCLEOTIDE SEQUENCE</scope>
    <source>
        <strain evidence="3">CBS 11721</strain>
    </source>
</reference>
<accession>A0AAF0ERI0</accession>
<feature type="signal peptide" evidence="2">
    <location>
        <begin position="1"/>
        <end position="20"/>
    </location>
</feature>